<dbReference type="GO" id="GO:0010494">
    <property type="term" value="C:cytoplasmic stress granule"/>
    <property type="evidence" value="ECO:0007669"/>
    <property type="project" value="UniProtKB-SubCell"/>
</dbReference>
<keyword evidence="6" id="KW-0832">Ubl conjugation</keyword>
<comment type="function">
    <text evidence="10">In unstressed cells, promotes SIAH1-mediated polyubiquitination and degradation of the serine/threonine-protein kinase HIPK2, probably by acting as a loading factor that potentiates complex formation between HIPK2 and ubiquitin ligase SIAH1. In response to DNA damage, localizes to the nucleus following phosphorylation by HIPK2 and modulates the expression of a subset of TP53/p53 target genes by binding to TP53 at target gene promoters. This limits the expression of a number of cell death-mediating TP53 target genes, reducing DNA damage-induced cell death. Enhances the binding of transcription factor TCF7L2/TCF4, a Wnt signaling pathway effector, to the promoters of target genes. Plays a role in stress granule formation.</text>
</comment>
<evidence type="ECO:0000256" key="5">
    <source>
        <dbReference type="ARBA" id="ARBA00022553"/>
    </source>
</evidence>
<keyword evidence="7" id="KW-0539">Nucleus</keyword>
<dbReference type="PANTHER" id="PTHR31638">
    <property type="entry name" value="DAZ-ASSOCIATED PROTEIN 2"/>
    <property type="match status" value="1"/>
</dbReference>
<dbReference type="InterPro" id="IPR022730">
    <property type="entry name" value="DAZ_assoc-2"/>
</dbReference>
<evidence type="ECO:0000256" key="9">
    <source>
        <dbReference type="ARBA" id="ARBA00034352"/>
    </source>
</evidence>
<keyword evidence="5" id="KW-0597">Phosphoprotein</keyword>
<evidence type="ECO:0000313" key="12">
    <source>
        <dbReference type="Proteomes" id="UP000410492"/>
    </source>
</evidence>
<proteinExistence type="predicted"/>
<dbReference type="OrthoDB" id="6514304at2759"/>
<reference evidence="11 12" key="1">
    <citation type="submission" date="2019-01" db="EMBL/GenBank/DDBJ databases">
        <authorList>
            <person name="Sayadi A."/>
        </authorList>
    </citation>
    <scope>NUCLEOTIDE SEQUENCE [LARGE SCALE GENOMIC DNA]</scope>
</reference>
<dbReference type="Proteomes" id="UP000410492">
    <property type="component" value="Unassembled WGS sequence"/>
</dbReference>
<accession>A0A653C208</accession>
<dbReference type="GO" id="GO:0016607">
    <property type="term" value="C:nuclear speck"/>
    <property type="evidence" value="ECO:0007669"/>
    <property type="project" value="UniProtKB-SubCell"/>
</dbReference>
<evidence type="ECO:0000256" key="4">
    <source>
        <dbReference type="ARBA" id="ARBA00022490"/>
    </source>
</evidence>
<evidence type="ECO:0000256" key="6">
    <source>
        <dbReference type="ARBA" id="ARBA00022843"/>
    </source>
</evidence>
<protein>
    <recommendedName>
        <fullName evidence="3">DAZ-associated protein 2</fullName>
    </recommendedName>
    <alternativeName>
        <fullName evidence="8">Deleted in azoospermia-associated protein 2</fullName>
    </alternativeName>
    <alternativeName>
        <fullName evidence="9">Proline-rich transcript in brain protein</fullName>
    </alternativeName>
</protein>
<evidence type="ECO:0000256" key="3">
    <source>
        <dbReference type="ARBA" id="ARBA00014066"/>
    </source>
</evidence>
<name>A0A653C208_CALMS</name>
<comment type="subcellular location">
    <subcellularLocation>
        <location evidence="1">Cytoplasm</location>
        <location evidence="1">Stress granule</location>
    </subcellularLocation>
    <subcellularLocation>
        <location evidence="2">Nucleus speckle</location>
    </subcellularLocation>
</comment>
<sequence>MTDKKAYQLVNCSNRDGYPWMIRTSKKTTSGISIMASRKSVSKNSKNLGPLIVAGNMTIGGTGPPPVTVMPGIPGGNPYVIPGQTQIYPQGPPPTYDQALTHPAALVGQHMYPPGTMYAAGYPTYLGYPTYAPMQYYPSLGAYSYAMQPAQLRPTIMIPNSYEAGARFDGLTQQVLPAPAAPPGVPPTAAQLAAMAGHQVALGQKKNTFLAGGTDGGYAFW</sequence>
<keyword evidence="12" id="KW-1185">Reference proteome</keyword>
<dbReference type="PANTHER" id="PTHR31638:SF3">
    <property type="entry name" value="DAZ-ASSOCIATED PROTEIN 2"/>
    <property type="match status" value="1"/>
</dbReference>
<evidence type="ECO:0000256" key="1">
    <source>
        <dbReference type="ARBA" id="ARBA00004210"/>
    </source>
</evidence>
<gene>
    <name evidence="11" type="ORF">CALMAC_LOCUS5351</name>
</gene>
<dbReference type="AlphaFoldDB" id="A0A653C208"/>
<evidence type="ECO:0000256" key="8">
    <source>
        <dbReference type="ARBA" id="ARBA00032174"/>
    </source>
</evidence>
<evidence type="ECO:0000256" key="10">
    <source>
        <dbReference type="ARBA" id="ARBA00045449"/>
    </source>
</evidence>
<evidence type="ECO:0000313" key="11">
    <source>
        <dbReference type="EMBL" id="VEN41578.1"/>
    </source>
</evidence>
<organism evidence="11 12">
    <name type="scientific">Callosobruchus maculatus</name>
    <name type="common">Southern cowpea weevil</name>
    <name type="synonym">Pulse bruchid</name>
    <dbReference type="NCBI Taxonomy" id="64391"/>
    <lineage>
        <taxon>Eukaryota</taxon>
        <taxon>Metazoa</taxon>
        <taxon>Ecdysozoa</taxon>
        <taxon>Arthropoda</taxon>
        <taxon>Hexapoda</taxon>
        <taxon>Insecta</taxon>
        <taxon>Pterygota</taxon>
        <taxon>Neoptera</taxon>
        <taxon>Endopterygota</taxon>
        <taxon>Coleoptera</taxon>
        <taxon>Polyphaga</taxon>
        <taxon>Cucujiformia</taxon>
        <taxon>Chrysomeloidea</taxon>
        <taxon>Chrysomelidae</taxon>
        <taxon>Bruchinae</taxon>
        <taxon>Bruchini</taxon>
        <taxon>Callosobruchus</taxon>
    </lineage>
</organism>
<evidence type="ECO:0000256" key="7">
    <source>
        <dbReference type="ARBA" id="ARBA00023242"/>
    </source>
</evidence>
<evidence type="ECO:0000256" key="2">
    <source>
        <dbReference type="ARBA" id="ARBA00004324"/>
    </source>
</evidence>
<dbReference type="EMBL" id="CAACVG010006773">
    <property type="protein sequence ID" value="VEN41578.1"/>
    <property type="molecule type" value="Genomic_DNA"/>
</dbReference>
<dbReference type="Pfam" id="PF11029">
    <property type="entry name" value="DAZAP2"/>
    <property type="match status" value="1"/>
</dbReference>
<keyword evidence="4" id="KW-0963">Cytoplasm</keyword>